<dbReference type="InterPro" id="IPR036291">
    <property type="entry name" value="NAD(P)-bd_dom_sf"/>
</dbReference>
<evidence type="ECO:0000313" key="11">
    <source>
        <dbReference type="EMBL" id="KAK0417497.1"/>
    </source>
</evidence>
<dbReference type="PRINTS" id="PR00081">
    <property type="entry name" value="GDHRDH"/>
</dbReference>
<comment type="pathway">
    <text evidence="3">Sphingolipid metabolism.</text>
</comment>
<evidence type="ECO:0000256" key="9">
    <source>
        <dbReference type="ARBA" id="ARBA00026112"/>
    </source>
</evidence>
<keyword evidence="12" id="KW-1185">Reference proteome</keyword>
<evidence type="ECO:0000256" key="8">
    <source>
        <dbReference type="ARBA" id="ARBA00023098"/>
    </source>
</evidence>
<dbReference type="GO" id="GO:0030148">
    <property type="term" value="P:sphingolipid biosynthetic process"/>
    <property type="evidence" value="ECO:0007669"/>
    <property type="project" value="InterPro"/>
</dbReference>
<dbReference type="CDD" id="cd08939">
    <property type="entry name" value="KDSR-like_SDR_c"/>
    <property type="match status" value="1"/>
</dbReference>
<protein>
    <recommendedName>
        <fullName evidence="9">3-dehydrosphinganine reductase</fullName>
        <ecNumber evidence="9">1.1.1.102</ecNumber>
    </recommendedName>
</protein>
<dbReference type="PANTHER" id="PTHR43550">
    <property type="entry name" value="3-KETODIHYDROSPHINGOSINE REDUCTASE"/>
    <property type="match status" value="1"/>
</dbReference>
<dbReference type="Proteomes" id="UP001175271">
    <property type="component" value="Unassembled WGS sequence"/>
</dbReference>
<dbReference type="GO" id="GO:0005789">
    <property type="term" value="C:endoplasmic reticulum membrane"/>
    <property type="evidence" value="ECO:0007669"/>
    <property type="project" value="TreeGrafter"/>
</dbReference>
<accession>A0AA39M1L7</accession>
<comment type="subcellular location">
    <subcellularLocation>
        <location evidence="1">Endoplasmic reticulum</location>
    </subcellularLocation>
</comment>
<feature type="transmembrane region" description="Helical" evidence="10">
    <location>
        <begin position="396"/>
        <end position="413"/>
    </location>
</feature>
<name>A0AA39M1L7_9BILA</name>
<evidence type="ECO:0000256" key="4">
    <source>
        <dbReference type="ARBA" id="ARBA00022824"/>
    </source>
</evidence>
<dbReference type="GO" id="GO:0006666">
    <property type="term" value="P:3-keto-sphinganine metabolic process"/>
    <property type="evidence" value="ECO:0007669"/>
    <property type="project" value="InterPro"/>
</dbReference>
<keyword evidence="10" id="KW-0472">Membrane</keyword>
<dbReference type="PANTHER" id="PTHR43550:SF3">
    <property type="entry name" value="3-KETODIHYDROSPHINGOSINE REDUCTASE"/>
    <property type="match status" value="1"/>
</dbReference>
<dbReference type="EMBL" id="JAUCMV010000002">
    <property type="protein sequence ID" value="KAK0417497.1"/>
    <property type="molecule type" value="Genomic_DNA"/>
</dbReference>
<dbReference type="InterPro" id="IPR045022">
    <property type="entry name" value="KDSR-like"/>
</dbReference>
<evidence type="ECO:0000313" key="12">
    <source>
        <dbReference type="Proteomes" id="UP001175271"/>
    </source>
</evidence>
<dbReference type="Pfam" id="PF00106">
    <property type="entry name" value="adh_short"/>
    <property type="match status" value="1"/>
</dbReference>
<keyword evidence="5" id="KW-0521">NADP</keyword>
<sequence>MPNRPQSGQGALSTEPKQNKLTVKVEFESIPNRFGIEEFRVLIEEAGLFRGQFTEGIDHLRIDESPYRVGCSFDLRIPFRPKRGDPFEQAHRNRKLEMFCCWFTAGAAFVLSALVAVLYYSLPKKKQFVFRGKHAFVTGGSKGIGKQIALELIRKGCSVSIAARNVSDLESTAKELKTLCDSRGEGQKVQWYSFDVTESYEKTESVIREAEKELGPVGVLINNAGFSTQEAFHDLPLSAFENQMKVNYLSGVYASRAVFSSMKSLGGGHIGFVSSAAGQCAIWGYTAYSPAKFAVRGFAEALHMEMLPFNIGVSVLFPPNTATEGFQVELDTMPEQVKLISDSAGLFEPDYVAKTFVSDIEAGEFATTIGLDGWMLGNLTVGAAPEKNLLRAIQQVLFAGVFRGVMLGYIGYFNRMVRRCHKP</sequence>
<dbReference type="FunFam" id="3.40.50.720:FF:000468">
    <property type="entry name" value="Short-chain dehydrogenase, putative"/>
    <property type="match status" value="1"/>
</dbReference>
<dbReference type="Gene3D" id="3.40.50.720">
    <property type="entry name" value="NAD(P)-binding Rossmann-like Domain"/>
    <property type="match status" value="1"/>
</dbReference>
<evidence type="ECO:0000256" key="6">
    <source>
        <dbReference type="ARBA" id="ARBA00022919"/>
    </source>
</evidence>
<dbReference type="GO" id="GO:0047560">
    <property type="term" value="F:3-dehydrosphinganine reductase activity"/>
    <property type="evidence" value="ECO:0007669"/>
    <property type="project" value="UniProtKB-EC"/>
</dbReference>
<feature type="transmembrane region" description="Helical" evidence="10">
    <location>
        <begin position="99"/>
        <end position="122"/>
    </location>
</feature>
<comment type="pathway">
    <text evidence="2">Lipid metabolism; sphingolipid metabolism.</text>
</comment>
<keyword evidence="6" id="KW-0746">Sphingolipid metabolism</keyword>
<evidence type="ECO:0000256" key="2">
    <source>
        <dbReference type="ARBA" id="ARBA00004760"/>
    </source>
</evidence>
<dbReference type="EC" id="1.1.1.102" evidence="9"/>
<evidence type="ECO:0000256" key="10">
    <source>
        <dbReference type="SAM" id="Phobius"/>
    </source>
</evidence>
<proteinExistence type="predicted"/>
<gene>
    <name evidence="11" type="ORF">QR680_013045</name>
</gene>
<reference evidence="11" key="1">
    <citation type="submission" date="2023-06" db="EMBL/GenBank/DDBJ databases">
        <title>Genomic analysis of the entomopathogenic nematode Steinernema hermaphroditum.</title>
        <authorList>
            <person name="Schwarz E.M."/>
            <person name="Heppert J.K."/>
            <person name="Baniya A."/>
            <person name="Schwartz H.T."/>
            <person name="Tan C.-H."/>
            <person name="Antoshechkin I."/>
            <person name="Sternberg P.W."/>
            <person name="Goodrich-Blair H."/>
            <person name="Dillman A.R."/>
        </authorList>
    </citation>
    <scope>NUCLEOTIDE SEQUENCE</scope>
    <source>
        <strain evidence="11">PS9179</strain>
        <tissue evidence="11">Whole animal</tissue>
    </source>
</reference>
<evidence type="ECO:0000256" key="1">
    <source>
        <dbReference type="ARBA" id="ARBA00004240"/>
    </source>
</evidence>
<comment type="caution">
    <text evidence="11">The sequence shown here is derived from an EMBL/GenBank/DDBJ whole genome shotgun (WGS) entry which is preliminary data.</text>
</comment>
<dbReference type="InterPro" id="IPR002347">
    <property type="entry name" value="SDR_fam"/>
</dbReference>
<organism evidence="11 12">
    <name type="scientific">Steinernema hermaphroditum</name>
    <dbReference type="NCBI Taxonomy" id="289476"/>
    <lineage>
        <taxon>Eukaryota</taxon>
        <taxon>Metazoa</taxon>
        <taxon>Ecdysozoa</taxon>
        <taxon>Nematoda</taxon>
        <taxon>Chromadorea</taxon>
        <taxon>Rhabditida</taxon>
        <taxon>Tylenchina</taxon>
        <taxon>Panagrolaimomorpha</taxon>
        <taxon>Strongyloidoidea</taxon>
        <taxon>Steinernematidae</taxon>
        <taxon>Steinernema</taxon>
    </lineage>
</organism>
<keyword evidence="4" id="KW-0256">Endoplasmic reticulum</keyword>
<keyword evidence="7" id="KW-0560">Oxidoreductase</keyword>
<dbReference type="SUPFAM" id="SSF51735">
    <property type="entry name" value="NAD(P)-binding Rossmann-fold domains"/>
    <property type="match status" value="1"/>
</dbReference>
<keyword evidence="10" id="KW-1133">Transmembrane helix</keyword>
<evidence type="ECO:0000256" key="3">
    <source>
        <dbReference type="ARBA" id="ARBA00004991"/>
    </source>
</evidence>
<evidence type="ECO:0000256" key="5">
    <source>
        <dbReference type="ARBA" id="ARBA00022857"/>
    </source>
</evidence>
<keyword evidence="10" id="KW-0812">Transmembrane</keyword>
<keyword evidence="8" id="KW-0443">Lipid metabolism</keyword>
<evidence type="ECO:0000256" key="7">
    <source>
        <dbReference type="ARBA" id="ARBA00023002"/>
    </source>
</evidence>
<dbReference type="AlphaFoldDB" id="A0AA39M1L7"/>